<feature type="domain" description="Recombinase" evidence="3">
    <location>
        <begin position="250"/>
        <end position="350"/>
    </location>
</feature>
<organism evidence="4 5">
    <name type="scientific">Nostoc azollae (strain 0708)</name>
    <name type="common">Anabaena azollae (strain 0708)</name>
    <dbReference type="NCBI Taxonomy" id="551115"/>
    <lineage>
        <taxon>Bacteria</taxon>
        <taxon>Bacillati</taxon>
        <taxon>Cyanobacteriota</taxon>
        <taxon>Cyanophyceae</taxon>
        <taxon>Nostocales</taxon>
        <taxon>Nostocaceae</taxon>
        <taxon>Trichormus</taxon>
    </lineage>
</organism>
<dbReference type="PRINTS" id="PR00837">
    <property type="entry name" value="V5TPXLIKE"/>
</dbReference>
<dbReference type="GO" id="GO:0003677">
    <property type="term" value="F:DNA binding"/>
    <property type="evidence" value="ECO:0007669"/>
    <property type="project" value="InterPro"/>
</dbReference>
<dbReference type="AlphaFoldDB" id="D7DXI4"/>
<dbReference type="EMBL" id="CP002059">
    <property type="protein sequence ID" value="ADI64260.1"/>
    <property type="molecule type" value="Genomic_DNA"/>
</dbReference>
<name>D7DXI4_NOSA0</name>
<evidence type="ECO:0000313" key="5">
    <source>
        <dbReference type="Proteomes" id="UP000001511"/>
    </source>
</evidence>
<dbReference type="InterPro" id="IPR050639">
    <property type="entry name" value="SSR_resolvase"/>
</dbReference>
<dbReference type="Gene3D" id="3.90.1750.20">
    <property type="entry name" value="Putative Large Serine Recombinase, Chain B, Domain 2"/>
    <property type="match status" value="1"/>
</dbReference>
<dbReference type="PROSITE" id="PS01010">
    <property type="entry name" value="CRISP_2"/>
    <property type="match status" value="1"/>
</dbReference>
<dbReference type="GO" id="GO:0000150">
    <property type="term" value="F:DNA strand exchange activity"/>
    <property type="evidence" value="ECO:0007669"/>
    <property type="project" value="InterPro"/>
</dbReference>
<dbReference type="SMART" id="SM00198">
    <property type="entry name" value="SCP"/>
    <property type="match status" value="1"/>
</dbReference>
<evidence type="ECO:0000256" key="1">
    <source>
        <dbReference type="ARBA" id="ARBA00009913"/>
    </source>
</evidence>
<dbReference type="InterPro" id="IPR036162">
    <property type="entry name" value="Resolvase-like_N_sf"/>
</dbReference>
<dbReference type="PROSITE" id="PS51737">
    <property type="entry name" value="RECOMBINASE_DNA_BIND"/>
    <property type="match status" value="1"/>
</dbReference>
<keyword evidence="5" id="KW-1185">Reference proteome</keyword>
<evidence type="ECO:0000259" key="3">
    <source>
        <dbReference type="PROSITE" id="PS51737"/>
    </source>
</evidence>
<dbReference type="PANTHER" id="PTHR30461">
    <property type="entry name" value="DNA-INVERTASE FROM LAMBDOID PROPHAGE"/>
    <property type="match status" value="1"/>
</dbReference>
<accession>D7DXI4</accession>
<feature type="chain" id="PRO_5003094896" evidence="2">
    <location>
        <begin position="29"/>
        <end position="544"/>
    </location>
</feature>
<proteinExistence type="inferred from homology"/>
<dbReference type="InterPro" id="IPR038109">
    <property type="entry name" value="DNA_bind_recomb_sf"/>
</dbReference>
<feature type="signal peptide" evidence="2">
    <location>
        <begin position="1"/>
        <end position="28"/>
    </location>
</feature>
<sequence>MTYLFTKITYTALTTLPFAMAMSSPQNSQVPAQNAKKERQYFVNGIFPNVSSTGNWYDVGHYTQIIWLNTAAVGCGVTRGGGKDILVCRYSHPGNYRGQKVYEEFVMKIITYSYTDPLLETTPDDASWGWEIDRTYQDLGEGQSSGQAMRSQLQQLLIDCETEPANYLLIRRLEELGDTLEQVSDRLNQLESMGLIVIATEQKYTSESANIRIELFSLLQEIQRQQRSRRIRQGHAKNRLEASPPPGKVAYGYRRGKGKYTVDRSRSPIVKDFFDNFLLYGSLRGSVRYLAKKYGKKISVTTGRRWLTNPVYRGDTAYQNGEVISDTHLGIISREEAAQVDRLLRRNSRLPSRTASAPHSLAGLVVCSQCQAQMTVTRVTQRYQNQEYLYLRNTKCPQVPKCRAIPYSEVLDKTIEIVCRDLPLAVAGINFSQLEAIKNSLSDALARQQEILQQLPTFIETGVFDIETAKIRAYKLRTEISQLQAKLATLPPVNLRSAAEAVSISQFWLDLSEVERRFYLREFIRQIDIMRNDKKWDLQVSFIF</sequence>
<dbReference type="OrthoDB" id="445127at2"/>
<dbReference type="InterPro" id="IPR006119">
    <property type="entry name" value="Resolv_N"/>
</dbReference>
<dbReference type="Proteomes" id="UP000001511">
    <property type="component" value="Chromosome"/>
</dbReference>
<dbReference type="SMART" id="SM00857">
    <property type="entry name" value="Resolvase"/>
    <property type="match status" value="1"/>
</dbReference>
<dbReference type="KEGG" id="naz:Aazo_2288"/>
<protein>
    <submittedName>
        <fullName evidence="4">Recombinase</fullName>
    </submittedName>
</protein>
<dbReference type="eggNOG" id="COG2340">
    <property type="taxonomic scope" value="Bacteria"/>
</dbReference>
<dbReference type="PANTHER" id="PTHR30461:SF26">
    <property type="entry name" value="RESOLVASE HOMOLOG YNEB"/>
    <property type="match status" value="1"/>
</dbReference>
<comment type="similarity">
    <text evidence="1">Belongs to the site-specific recombinase resolvase family.</text>
</comment>
<dbReference type="eggNOG" id="COG1961">
    <property type="taxonomic scope" value="Bacteria"/>
</dbReference>
<dbReference type="SUPFAM" id="SSF55797">
    <property type="entry name" value="PR-1-like"/>
    <property type="match status" value="1"/>
</dbReference>
<dbReference type="Pfam" id="PF07508">
    <property type="entry name" value="Recombinase"/>
    <property type="match status" value="1"/>
</dbReference>
<dbReference type="GO" id="GO:0005576">
    <property type="term" value="C:extracellular region"/>
    <property type="evidence" value="ECO:0007669"/>
    <property type="project" value="InterPro"/>
</dbReference>
<dbReference type="RefSeq" id="WP_013191277.1">
    <property type="nucleotide sequence ID" value="NC_014248.1"/>
</dbReference>
<reference evidence="4 5" key="1">
    <citation type="journal article" date="2010" name="PLoS ONE">
        <title>Genome erosion in a nitrogen-fixing vertically transmitted endosymbiotic multicellular cyanobacterium.</title>
        <authorList>
            <person name="Ran L."/>
            <person name="Larsson J."/>
            <person name="Vigil-Stenman T."/>
            <person name="Nylander J.A."/>
            <person name="Ininbergs K."/>
            <person name="Zheng W.W."/>
            <person name="Lapidus A."/>
            <person name="Lowry S."/>
            <person name="Haselkorn R."/>
            <person name="Bergman B."/>
        </authorList>
    </citation>
    <scope>NUCLEOTIDE SEQUENCE [LARGE SCALE GENOMIC DNA]</scope>
    <source>
        <strain evidence="4 5">0708</strain>
    </source>
</reference>
<gene>
    <name evidence="4" type="ordered locus">Aazo_2288</name>
</gene>
<dbReference type="Gene3D" id="3.40.50.1390">
    <property type="entry name" value="Resolvase, N-terminal catalytic domain"/>
    <property type="match status" value="1"/>
</dbReference>
<dbReference type="HOGENOM" id="CLU_051006_0_0_3"/>
<dbReference type="InterPro" id="IPR035940">
    <property type="entry name" value="CAP_sf"/>
</dbReference>
<dbReference type="SUPFAM" id="SSF53041">
    <property type="entry name" value="Resolvase-like"/>
    <property type="match status" value="1"/>
</dbReference>
<dbReference type="Pfam" id="PF00239">
    <property type="entry name" value="Resolvase"/>
    <property type="match status" value="1"/>
</dbReference>
<dbReference type="STRING" id="551115.Aazo_2288"/>
<dbReference type="InterPro" id="IPR011109">
    <property type="entry name" value="DNA_bind_recombinase_dom"/>
</dbReference>
<dbReference type="InterPro" id="IPR018244">
    <property type="entry name" value="Allrgn_V5/Tpx1_CS"/>
</dbReference>
<dbReference type="Gene3D" id="3.40.33.10">
    <property type="entry name" value="CAP"/>
    <property type="match status" value="1"/>
</dbReference>
<evidence type="ECO:0000313" key="4">
    <source>
        <dbReference type="EMBL" id="ADI64260.1"/>
    </source>
</evidence>
<evidence type="ECO:0000256" key="2">
    <source>
        <dbReference type="SAM" id="SignalP"/>
    </source>
</evidence>
<dbReference type="Pfam" id="PF00188">
    <property type="entry name" value="CAP"/>
    <property type="match status" value="1"/>
</dbReference>
<dbReference type="InterPro" id="IPR014044">
    <property type="entry name" value="CAP_dom"/>
</dbReference>
<dbReference type="PROSITE" id="PS01009">
    <property type="entry name" value="CRISP_1"/>
    <property type="match status" value="1"/>
</dbReference>
<keyword evidence="2" id="KW-0732">Signal</keyword>
<dbReference type="InterPro" id="IPR001283">
    <property type="entry name" value="CRISP-related"/>
</dbReference>